<dbReference type="InterPro" id="IPR013154">
    <property type="entry name" value="ADH-like_N"/>
</dbReference>
<dbReference type="FunFam" id="3.40.50.720:FF:000003">
    <property type="entry name" value="S-(hydroxymethyl)glutathione dehydrogenase"/>
    <property type="match status" value="1"/>
</dbReference>
<comment type="similarity">
    <text evidence="6">Belongs to the zinc-containing alcohol dehydrogenase family.</text>
</comment>
<dbReference type="InterPro" id="IPR011032">
    <property type="entry name" value="GroES-like_sf"/>
</dbReference>
<evidence type="ECO:0000256" key="3">
    <source>
        <dbReference type="ARBA" id="ARBA00022833"/>
    </source>
</evidence>
<evidence type="ECO:0000259" key="8">
    <source>
        <dbReference type="Pfam" id="PF08240"/>
    </source>
</evidence>
<protein>
    <submittedName>
        <fullName evidence="9">Alcohol dehydrogenase 6-like protein-like</fullName>
    </submittedName>
</protein>
<evidence type="ECO:0000256" key="4">
    <source>
        <dbReference type="ARBA" id="ARBA00023002"/>
    </source>
</evidence>
<feature type="domain" description="Alcohol dehydrogenase-like N-terminal" evidence="8">
    <location>
        <begin position="433"/>
        <end position="562"/>
    </location>
</feature>
<dbReference type="SUPFAM" id="SSF51735">
    <property type="entry name" value="NAD(P)-binding Rossmann-fold domains"/>
    <property type="match status" value="2"/>
</dbReference>
<evidence type="ECO:0000256" key="1">
    <source>
        <dbReference type="ARBA" id="ARBA00001947"/>
    </source>
</evidence>
<keyword evidence="3 6" id="KW-0862">Zinc</keyword>
<feature type="domain" description="Alcohol dehydrogenase-like C-terminal" evidence="7">
    <location>
        <begin position="603"/>
        <end position="678"/>
    </location>
</feature>
<dbReference type="FunFam" id="3.90.180.10:FF:000001">
    <property type="entry name" value="S-(hydroxymethyl)glutathione dehydrogenase"/>
    <property type="match status" value="1"/>
</dbReference>
<dbReference type="FunFam" id="3.40.50.720:FF:001160">
    <property type="entry name" value="Alcohol dehydrogenase 1"/>
    <property type="match status" value="1"/>
</dbReference>
<dbReference type="GO" id="GO:0008270">
    <property type="term" value="F:zinc ion binding"/>
    <property type="evidence" value="ECO:0007669"/>
    <property type="project" value="InterPro"/>
</dbReference>
<dbReference type="PANTHER" id="PTHR43880">
    <property type="entry name" value="ALCOHOL DEHYDROGENASE"/>
    <property type="match status" value="1"/>
</dbReference>
<accession>A0A0P7UJT8</accession>
<keyword evidence="5" id="KW-0520">NAD</keyword>
<dbReference type="InterPro" id="IPR013149">
    <property type="entry name" value="ADH-like_C"/>
</dbReference>
<comment type="cofactor">
    <cofactor evidence="1 6">
        <name>Zn(2+)</name>
        <dbReference type="ChEBI" id="CHEBI:29105"/>
    </cofactor>
</comment>
<dbReference type="PANTHER" id="PTHR43880:SF3">
    <property type="entry name" value="ALCOHOL DEHYDROGENASE 8A-RELATED"/>
    <property type="match status" value="1"/>
</dbReference>
<dbReference type="SUPFAM" id="SSF50129">
    <property type="entry name" value="GroES-like"/>
    <property type="match status" value="3"/>
</dbReference>
<evidence type="ECO:0000256" key="2">
    <source>
        <dbReference type="ARBA" id="ARBA00022723"/>
    </source>
</evidence>
<dbReference type="GO" id="GO:0046294">
    <property type="term" value="P:formaldehyde catabolic process"/>
    <property type="evidence" value="ECO:0007669"/>
    <property type="project" value="TreeGrafter"/>
</dbReference>
<dbReference type="GO" id="GO:0051903">
    <property type="term" value="F:S-(hydroxymethyl)glutathione dehydrogenase [NAD(P)+] activity"/>
    <property type="evidence" value="ECO:0007669"/>
    <property type="project" value="TreeGrafter"/>
</dbReference>
<evidence type="ECO:0000313" key="10">
    <source>
        <dbReference type="Proteomes" id="UP000034805"/>
    </source>
</evidence>
<evidence type="ECO:0000313" key="9">
    <source>
        <dbReference type="EMBL" id="KPP61619.1"/>
    </source>
</evidence>
<sequence length="683" mass="73261">EFLHYVFQVIKCRAAVAWEAGKPLCIEEVDVSPPKAHEIRIKIVASGVCHTDWAYLFGAGKGMQLRPFPLVLGHEGAGIVESVGPGVTKFSPGLDSGRKNTQQGVLADGTSRISCRGKQVYQFLGIGSFSEYTVTLETSLARIRDDSPLDKVCLLGCGVSTGYGAALNAAKVEPGSTCAVFGLGAVGLAAVMGCKDSGAARIIAVDINKDKFEKAKEFGATDFVNPKDHTRPIQEVLVEMTNGGVDFSLECVGDVTVMRAALESCRSAWGTCVIVGWTELEQLTVAPYDLLMGRTLKGTYFGGEILHASVRSVARLIIWTHVLDAFCLCAVCCPTGWKSVEGVSRLVNDYMNGRLKLDEFVSNTLPLNKLNVAFDLMKKGERYHAEPLSTIMATSGKFKGCSKSQVIKCRAAVAWGHKQPLVVEEIEVFPPRDHEIRIKVVATGMCHSDLYFLVDCEGWSGFPAVLGHEGAGIVESVGPHVTKFRPGDKVIPVPITQCGECRFCLNPESNLCVKGWPLIKHEEVSHITSRLKCKGQTLVQFAGISTFSEYTVVSEVALAKINDSAPLETVCLLGCGIPTGYGAAINIAKVKPGSTCAVFGLGAVGLAAVMGCKAAGATRIIVIDTNKDKFEKAKVFGATDFVNPKDHARPIQEVLVEMTNGGVDFSLECVGNVDVMVRSLVFI</sequence>
<dbReference type="STRING" id="113540.ENSSFOP00015005863"/>
<dbReference type="Pfam" id="PF08240">
    <property type="entry name" value="ADH_N"/>
    <property type="match status" value="2"/>
</dbReference>
<gene>
    <name evidence="9" type="ORF">Z043_120263</name>
</gene>
<proteinExistence type="inferred from homology"/>
<organism evidence="9 10">
    <name type="scientific">Scleropages formosus</name>
    <name type="common">Asian bonytongue</name>
    <name type="synonym">Osteoglossum formosum</name>
    <dbReference type="NCBI Taxonomy" id="113540"/>
    <lineage>
        <taxon>Eukaryota</taxon>
        <taxon>Metazoa</taxon>
        <taxon>Chordata</taxon>
        <taxon>Craniata</taxon>
        <taxon>Vertebrata</taxon>
        <taxon>Euteleostomi</taxon>
        <taxon>Actinopterygii</taxon>
        <taxon>Neopterygii</taxon>
        <taxon>Teleostei</taxon>
        <taxon>Osteoglossocephala</taxon>
        <taxon>Osteoglossomorpha</taxon>
        <taxon>Osteoglossiformes</taxon>
        <taxon>Osteoglossidae</taxon>
        <taxon>Scleropages</taxon>
    </lineage>
</organism>
<feature type="non-terminal residue" evidence="9">
    <location>
        <position position="1"/>
    </location>
</feature>
<name>A0A0P7UJT8_SCLFO</name>
<dbReference type="Gene3D" id="3.90.180.10">
    <property type="entry name" value="Medium-chain alcohol dehydrogenases, catalytic domain"/>
    <property type="match status" value="2"/>
</dbReference>
<evidence type="ECO:0000256" key="5">
    <source>
        <dbReference type="ARBA" id="ARBA00023027"/>
    </source>
</evidence>
<reference evidence="9 10" key="1">
    <citation type="submission" date="2015-08" db="EMBL/GenBank/DDBJ databases">
        <title>The genome of the Asian arowana (Scleropages formosus).</title>
        <authorList>
            <person name="Tan M.H."/>
            <person name="Gan H.M."/>
            <person name="Croft L.J."/>
            <person name="Austin C.M."/>
        </authorList>
    </citation>
    <scope>NUCLEOTIDE SEQUENCE [LARGE SCALE GENOMIC DNA]</scope>
    <source>
        <strain evidence="9">Aro1</strain>
    </source>
</reference>
<dbReference type="EMBL" id="JARO02009454">
    <property type="protein sequence ID" value="KPP61619.1"/>
    <property type="molecule type" value="Genomic_DNA"/>
</dbReference>
<dbReference type="Proteomes" id="UP000034805">
    <property type="component" value="Unassembled WGS sequence"/>
</dbReference>
<keyword evidence="2 6" id="KW-0479">Metal-binding</keyword>
<dbReference type="PROSITE" id="PS00059">
    <property type="entry name" value="ADH_ZINC"/>
    <property type="match status" value="2"/>
</dbReference>
<dbReference type="GO" id="GO:0005829">
    <property type="term" value="C:cytosol"/>
    <property type="evidence" value="ECO:0007669"/>
    <property type="project" value="TreeGrafter"/>
</dbReference>
<dbReference type="AlphaFoldDB" id="A0A0P7UJT8"/>
<comment type="caution">
    <text evidence="9">The sequence shown here is derived from an EMBL/GenBank/DDBJ whole genome shotgun (WGS) entry which is preliminary data.</text>
</comment>
<feature type="domain" description="Alcohol dehydrogenase-like N-terminal" evidence="8">
    <location>
        <begin position="36"/>
        <end position="144"/>
    </location>
</feature>
<evidence type="ECO:0000256" key="6">
    <source>
        <dbReference type="RuleBase" id="RU361277"/>
    </source>
</evidence>
<dbReference type="InterPro" id="IPR002328">
    <property type="entry name" value="ADH_Zn_CS"/>
</dbReference>
<feature type="domain" description="Alcohol dehydrogenase-like C-terminal" evidence="7">
    <location>
        <begin position="185"/>
        <end position="314"/>
    </location>
</feature>
<keyword evidence="4" id="KW-0560">Oxidoreductase</keyword>
<dbReference type="Gene3D" id="3.40.50.720">
    <property type="entry name" value="NAD(P)-binding Rossmann-like Domain"/>
    <property type="match status" value="2"/>
</dbReference>
<evidence type="ECO:0000259" key="7">
    <source>
        <dbReference type="Pfam" id="PF00107"/>
    </source>
</evidence>
<dbReference type="InterPro" id="IPR036291">
    <property type="entry name" value="NAD(P)-bd_dom_sf"/>
</dbReference>
<dbReference type="Pfam" id="PF00107">
    <property type="entry name" value="ADH_zinc_N"/>
    <property type="match status" value="2"/>
</dbReference>